<proteinExistence type="predicted"/>
<name>A0A0J8VAE7_9GAMM</name>
<sequence>MIIEEKIRKLILDFDGSGLKSTASISVISSSKNNSGGIDVNSMSNPSQVFASEFSLIWSQIIESSPKKEKLKLKASEAYFYRNTIVPIMKWVYAVDEQIKRNNIEEIEFTQYYDSDFIFTYEAEGEVNKKRLYKSSYFIPYILRKYISVNYPKVKLNYNCKKGFMPKLSFYVRNVAYISTLFLLSFSHRFLAFFKSKARNKIDPLAKVLLVRSVVQAEFIRGMYNKNKKKYTVIAFPQIFKRDSFFGYLRSVDIDAIDSSSYVGLCYIIKEYFKALFTLFFVNDNRSLVINDGRIIIPISSILKDISCRQLDYLLYAEGIANLLRTYQVNSNIYSFDMFTPHSFYVVDKIKLPLYQVQTTLISPKVEVNFISGEQFFFTNEYAYNNFLSKNPMLENKVGLKTNLKYVGVNKKFNLSSNLKCITYFSQPFEYAEERTLLKLLDVFCFKNDILLNIKYHPRQEHYKEQFTSLKVLNSYVTFEDVVASSDLIITRTSSIGLDCWLHNIPVVFFRGNATSKAISAEYLPVDYVGDVSNFEELLFLINNFKLLLDDFEKISSQSCFSIEDVIL</sequence>
<organism evidence="2 3">
    <name type="scientific">Photobacterium swingsii</name>
    <dbReference type="NCBI Taxonomy" id="680026"/>
    <lineage>
        <taxon>Bacteria</taxon>
        <taxon>Pseudomonadati</taxon>
        <taxon>Pseudomonadota</taxon>
        <taxon>Gammaproteobacteria</taxon>
        <taxon>Vibrionales</taxon>
        <taxon>Vibrionaceae</taxon>
        <taxon>Photobacterium</taxon>
    </lineage>
</organism>
<reference evidence="2 3" key="1">
    <citation type="submission" date="2018-01" db="EMBL/GenBank/DDBJ databases">
        <title>Whole genome sequencing of Histamine producing bacteria.</title>
        <authorList>
            <person name="Butler K."/>
        </authorList>
    </citation>
    <scope>NUCLEOTIDE SEQUENCE [LARGE SCALE GENOMIC DNA]</scope>
    <source>
        <strain evidence="2 3">DSM 24669</strain>
    </source>
</reference>
<protein>
    <submittedName>
        <fullName evidence="2">Uncharacterized protein</fullName>
    </submittedName>
</protein>
<dbReference type="Gene3D" id="3.40.50.12580">
    <property type="match status" value="1"/>
</dbReference>
<evidence type="ECO:0000313" key="2">
    <source>
        <dbReference type="EMBL" id="PSW23318.1"/>
    </source>
</evidence>
<dbReference type="STRING" id="680026.AB733_12420"/>
<dbReference type="OrthoDB" id="1493288at2"/>
<keyword evidence="1" id="KW-0812">Transmembrane</keyword>
<dbReference type="AlphaFoldDB" id="A0A0J8VAE7"/>
<keyword evidence="1" id="KW-0472">Membrane</keyword>
<evidence type="ECO:0000256" key="1">
    <source>
        <dbReference type="SAM" id="Phobius"/>
    </source>
</evidence>
<dbReference type="RefSeq" id="WP_048899063.1">
    <property type="nucleotide sequence ID" value="NZ_AP024852.1"/>
</dbReference>
<evidence type="ECO:0000313" key="3">
    <source>
        <dbReference type="Proteomes" id="UP000240481"/>
    </source>
</evidence>
<keyword evidence="3" id="KW-1185">Reference proteome</keyword>
<gene>
    <name evidence="2" type="ORF">C9I94_17010</name>
</gene>
<dbReference type="EMBL" id="PYLZ01000009">
    <property type="protein sequence ID" value="PSW23318.1"/>
    <property type="molecule type" value="Genomic_DNA"/>
</dbReference>
<dbReference type="Proteomes" id="UP000240481">
    <property type="component" value="Unassembled WGS sequence"/>
</dbReference>
<dbReference type="InterPro" id="IPR043148">
    <property type="entry name" value="TagF_C"/>
</dbReference>
<feature type="transmembrane region" description="Helical" evidence="1">
    <location>
        <begin position="175"/>
        <end position="194"/>
    </location>
</feature>
<keyword evidence="1" id="KW-1133">Transmembrane helix</keyword>
<comment type="caution">
    <text evidence="2">The sequence shown here is derived from an EMBL/GenBank/DDBJ whole genome shotgun (WGS) entry which is preliminary data.</text>
</comment>
<accession>A0A0J8VAE7</accession>